<reference evidence="1 2" key="1">
    <citation type="submission" date="2022-10" db="EMBL/GenBank/DDBJ databases">
        <title>Roseococcus glaciei nov., sp. nov., isolated from glacier.</title>
        <authorList>
            <person name="Liu Q."/>
            <person name="Xin Y.-H."/>
        </authorList>
    </citation>
    <scope>NUCLEOTIDE SEQUENCE [LARGE SCALE GENOMIC DNA]</scope>
    <source>
        <strain evidence="1 2">MDT2-1-1</strain>
    </source>
</reference>
<keyword evidence="2" id="KW-1185">Reference proteome</keyword>
<gene>
    <name evidence="1" type="ORF">OF850_12635</name>
</gene>
<protein>
    <submittedName>
        <fullName evidence="1">Uncharacterized protein</fullName>
    </submittedName>
</protein>
<evidence type="ECO:0000313" key="2">
    <source>
        <dbReference type="Proteomes" id="UP001526430"/>
    </source>
</evidence>
<accession>A0ABT3NWE7</accession>
<proteinExistence type="predicted"/>
<name>A0ABT3NWE7_9PROT</name>
<comment type="caution">
    <text evidence="1">The sequence shown here is derived from an EMBL/GenBank/DDBJ whole genome shotgun (WGS) entry which is preliminary data.</text>
</comment>
<sequence length="75" mass="8791">MTRSPRRRKLKPETVREVLEAAEDFRGLCNQVLRETAPESIHYQKARQAMEAVDHLALGMVAEREHRHLRSYALH</sequence>
<dbReference type="Proteomes" id="UP001526430">
    <property type="component" value="Unassembled WGS sequence"/>
</dbReference>
<organism evidence="1 2">
    <name type="scientific">Sabulicella glaciei</name>
    <dbReference type="NCBI Taxonomy" id="2984948"/>
    <lineage>
        <taxon>Bacteria</taxon>
        <taxon>Pseudomonadati</taxon>
        <taxon>Pseudomonadota</taxon>
        <taxon>Alphaproteobacteria</taxon>
        <taxon>Acetobacterales</taxon>
        <taxon>Acetobacteraceae</taxon>
        <taxon>Sabulicella</taxon>
    </lineage>
</organism>
<dbReference type="EMBL" id="JAPFQI010000009">
    <property type="protein sequence ID" value="MCW8086479.1"/>
    <property type="molecule type" value="Genomic_DNA"/>
</dbReference>
<dbReference type="RefSeq" id="WP_301590535.1">
    <property type="nucleotide sequence ID" value="NZ_JAPFQI010000009.1"/>
</dbReference>
<evidence type="ECO:0000313" key="1">
    <source>
        <dbReference type="EMBL" id="MCW8086479.1"/>
    </source>
</evidence>